<dbReference type="OrthoDB" id="2110692at2"/>
<dbReference type="Pfam" id="PF13542">
    <property type="entry name" value="HTH_Tnp_ISL3"/>
    <property type="match status" value="1"/>
</dbReference>
<dbReference type="Proteomes" id="UP000179284">
    <property type="component" value="Plasmid pNP144"/>
</dbReference>
<dbReference type="InterPro" id="IPR047951">
    <property type="entry name" value="Transpos_ISL3"/>
</dbReference>
<dbReference type="InterPro" id="IPR002560">
    <property type="entry name" value="Transposase_DDE"/>
</dbReference>
<name>A0A1D9P5I9_9FIRM</name>
<evidence type="ECO:0000259" key="2">
    <source>
        <dbReference type="Pfam" id="PF13542"/>
    </source>
</evidence>
<protein>
    <submittedName>
        <fullName evidence="4">Transposase</fullName>
    </submittedName>
</protein>
<proteinExistence type="predicted"/>
<organism evidence="4 5">
    <name type="scientific">Butyrivibrio hungatei</name>
    <dbReference type="NCBI Taxonomy" id="185008"/>
    <lineage>
        <taxon>Bacteria</taxon>
        <taxon>Bacillati</taxon>
        <taxon>Bacillota</taxon>
        <taxon>Clostridia</taxon>
        <taxon>Lachnospirales</taxon>
        <taxon>Lachnospiraceae</taxon>
        <taxon>Butyrivibrio</taxon>
    </lineage>
</organism>
<dbReference type="PANTHER" id="PTHR33498:SF1">
    <property type="entry name" value="TRANSPOSASE FOR INSERTION SEQUENCE ELEMENT IS1557"/>
    <property type="match status" value="1"/>
</dbReference>
<dbReference type="AlphaFoldDB" id="A0A1D9P5I9"/>
<dbReference type="Pfam" id="PF01610">
    <property type="entry name" value="DDE_Tnp_ISL3"/>
    <property type="match status" value="1"/>
</dbReference>
<keyword evidence="5" id="KW-1185">Reference proteome</keyword>
<accession>A0A1D9P5I9</accession>
<dbReference type="PANTHER" id="PTHR33498">
    <property type="entry name" value="TRANSPOSASE FOR INSERTION SEQUENCE ELEMENT IS1557"/>
    <property type="match status" value="1"/>
</dbReference>
<dbReference type="RefSeq" id="WP_071177607.1">
    <property type="nucleotide sequence ID" value="NZ_CP017832.1"/>
</dbReference>
<dbReference type="KEGG" id="bhu:bhn_II049"/>
<gene>
    <name evidence="4" type="ORF">bhn_II049</name>
</gene>
<dbReference type="InterPro" id="IPR029261">
    <property type="entry name" value="Transposase_Znf"/>
</dbReference>
<evidence type="ECO:0000313" key="4">
    <source>
        <dbReference type="EMBL" id="AOZ97848.1"/>
    </source>
</evidence>
<dbReference type="InterPro" id="IPR032877">
    <property type="entry name" value="Transposase_HTH"/>
</dbReference>
<evidence type="ECO:0000259" key="1">
    <source>
        <dbReference type="Pfam" id="PF01610"/>
    </source>
</evidence>
<sequence>MDNSSYIIESELFKIIERHEEGRNATYILEPVEEPFYCPQCKSNNFTKHGTTEREARDLNVHGYFVGLIIKGHRYKCKNCGNTWSDKYSSIDERAKMTNRMRKYVCEKALKKTFSDISEELSISVPTVKQIFENHVAELDAKRKIVAPRVLGLDETHLNNIYRGVYVDIENKRIIDMTADRKLTTVKRWLYELPEKDRIDCVTMDMWGPYKDAVTSELPGVPMIIDKFHVIKHLNEALDSIRKQEQDKLTAKERTHTKRNRWLLLTNKDDLKGMDVFKLQDLLYSFPQFKEPHQLKEDFRDIYKAGDRDSAELMFEEWTEKAKKYKQYKEFIEMVYNWREEIFNYFDYEYTNAATESLNRVSKEVSAKGRGYKFEVLRAKMIYSTTASKPPKYTYYQKQNTYFADTIPNGAIGFAMATFKPEKQYKRIDVGAGVDIDELLNILECSEEF</sequence>
<feature type="domain" description="Transposase IS204/IS1001/IS1096/IS1165 helix-turn-helix" evidence="2">
    <location>
        <begin position="89"/>
        <end position="136"/>
    </location>
</feature>
<keyword evidence="4" id="KW-0614">Plasmid</keyword>
<feature type="domain" description="Transposase IS204/IS1001/IS1096/IS1165 zinc-finger" evidence="3">
    <location>
        <begin position="35"/>
        <end position="80"/>
    </location>
</feature>
<geneLocation type="plasmid" evidence="5">
    <name>pnp144</name>
</geneLocation>
<reference evidence="5" key="1">
    <citation type="submission" date="2016-10" db="EMBL/GenBank/DDBJ databases">
        <title>The complete genome sequence of the rumen bacterium Butyrivibrio hungatei MB2003.</title>
        <authorList>
            <person name="Palevich N."/>
            <person name="Kelly W.J."/>
            <person name="Leahy S.C."/>
            <person name="Altermann E."/>
            <person name="Rakonjac J."/>
            <person name="Attwood G.T."/>
        </authorList>
    </citation>
    <scope>NUCLEOTIDE SEQUENCE [LARGE SCALE GENOMIC DNA]</scope>
    <source>
        <strain evidence="5">MB2003</strain>
        <plasmid evidence="5">Plasmid pnp144</plasmid>
    </source>
</reference>
<dbReference type="NCBIfam" id="NF033550">
    <property type="entry name" value="transpos_ISL3"/>
    <property type="match status" value="1"/>
</dbReference>
<evidence type="ECO:0000313" key="5">
    <source>
        <dbReference type="Proteomes" id="UP000179284"/>
    </source>
</evidence>
<evidence type="ECO:0000259" key="3">
    <source>
        <dbReference type="Pfam" id="PF14690"/>
    </source>
</evidence>
<dbReference type="Pfam" id="PF14690">
    <property type="entry name" value="Zn_ribbon_ISL3"/>
    <property type="match status" value="1"/>
</dbReference>
<dbReference type="EMBL" id="CP017832">
    <property type="protein sequence ID" value="AOZ97848.1"/>
    <property type="molecule type" value="Genomic_DNA"/>
</dbReference>
<feature type="domain" description="Transposase IS204/IS1001/IS1096/IS1165 DDE" evidence="1">
    <location>
        <begin position="151"/>
        <end position="380"/>
    </location>
</feature>